<dbReference type="AlphaFoldDB" id="A0A096BXU5"/>
<protein>
    <submittedName>
        <fullName evidence="1">Uncharacterized protein</fullName>
    </submittedName>
</protein>
<dbReference type="RefSeq" id="WP_038152083.1">
    <property type="nucleotide sequence ID" value="NZ_JRNT01000008.1"/>
</dbReference>
<organism evidence="1 2">
    <name type="scientific">Veillonella montpellierensis DNF00314</name>
    <dbReference type="NCBI Taxonomy" id="1401067"/>
    <lineage>
        <taxon>Bacteria</taxon>
        <taxon>Bacillati</taxon>
        <taxon>Bacillota</taxon>
        <taxon>Negativicutes</taxon>
        <taxon>Veillonellales</taxon>
        <taxon>Veillonellaceae</taxon>
        <taxon>Veillonella</taxon>
    </lineage>
</organism>
<gene>
    <name evidence="1" type="ORF">HMPREF0872_03985</name>
</gene>
<dbReference type="EMBL" id="JRNT01000008">
    <property type="protein sequence ID" value="KGF47562.1"/>
    <property type="molecule type" value="Genomic_DNA"/>
</dbReference>
<comment type="caution">
    <text evidence="1">The sequence shown here is derived from an EMBL/GenBank/DDBJ whole genome shotgun (WGS) entry which is preliminary data.</text>
</comment>
<keyword evidence="2" id="KW-1185">Reference proteome</keyword>
<accession>A0A096BXU5</accession>
<sequence length="69" mass="7975">MRSIIKLHDYVEYKDKKGKTHIMYVQSIMSDKKGVIEKVGTIGIRQKWVDAKLCKVVEKPEKGVEVERG</sequence>
<reference evidence="1 2" key="1">
    <citation type="submission" date="2014-07" db="EMBL/GenBank/DDBJ databases">
        <authorList>
            <person name="McCorrison J."/>
            <person name="Sanka R."/>
            <person name="Torralba M."/>
            <person name="Gillis M."/>
            <person name="Haft D.H."/>
            <person name="Methe B."/>
            <person name="Sutton G."/>
            <person name="Nelson K.E."/>
        </authorList>
    </citation>
    <scope>NUCLEOTIDE SEQUENCE [LARGE SCALE GENOMIC DNA]</scope>
    <source>
        <strain evidence="1 2">DNF00314</strain>
    </source>
</reference>
<evidence type="ECO:0000313" key="2">
    <source>
        <dbReference type="Proteomes" id="UP000029628"/>
    </source>
</evidence>
<name>A0A096BXU5_9FIRM</name>
<evidence type="ECO:0000313" key="1">
    <source>
        <dbReference type="EMBL" id="KGF47562.1"/>
    </source>
</evidence>
<dbReference type="Proteomes" id="UP000029628">
    <property type="component" value="Unassembled WGS sequence"/>
</dbReference>
<proteinExistence type="predicted"/>